<dbReference type="EMBL" id="JACHBU010000002">
    <property type="protein sequence ID" value="MBB6507964.1"/>
    <property type="molecule type" value="Genomic_DNA"/>
</dbReference>
<feature type="coiled-coil region" evidence="1">
    <location>
        <begin position="182"/>
        <end position="209"/>
    </location>
</feature>
<evidence type="ECO:0000313" key="4">
    <source>
        <dbReference type="EMBL" id="MBB6507964.1"/>
    </source>
</evidence>
<keyword evidence="3" id="KW-0812">Transmembrane</keyword>
<comment type="caution">
    <text evidence="4">The sequence shown here is derived from an EMBL/GenBank/DDBJ whole genome shotgun (WGS) entry which is preliminary data.</text>
</comment>
<dbReference type="AlphaFoldDB" id="A0A7X0MQW9"/>
<feature type="transmembrane region" description="Helical" evidence="3">
    <location>
        <begin position="339"/>
        <end position="360"/>
    </location>
</feature>
<gene>
    <name evidence="4" type="ORF">F4695_001296</name>
</gene>
<organism evidence="4 5">
    <name type="scientific">Rhizobium soli</name>
    <dbReference type="NCBI Taxonomy" id="424798"/>
    <lineage>
        <taxon>Bacteria</taxon>
        <taxon>Pseudomonadati</taxon>
        <taxon>Pseudomonadota</taxon>
        <taxon>Alphaproteobacteria</taxon>
        <taxon>Hyphomicrobiales</taxon>
        <taxon>Rhizobiaceae</taxon>
        <taxon>Rhizobium/Agrobacterium group</taxon>
        <taxon>Rhizobium</taxon>
    </lineage>
</organism>
<accession>A0A7X0MQW9</accession>
<feature type="region of interest" description="Disordered" evidence="2">
    <location>
        <begin position="401"/>
        <end position="450"/>
    </location>
</feature>
<proteinExistence type="predicted"/>
<evidence type="ECO:0000313" key="5">
    <source>
        <dbReference type="Proteomes" id="UP000585437"/>
    </source>
</evidence>
<dbReference type="RefSeq" id="WP_184654180.1">
    <property type="nucleotide sequence ID" value="NZ_JACHBU010000002.1"/>
</dbReference>
<keyword evidence="3" id="KW-0472">Membrane</keyword>
<feature type="compositionally biased region" description="Basic and acidic residues" evidence="2">
    <location>
        <begin position="439"/>
        <end position="450"/>
    </location>
</feature>
<evidence type="ECO:0000256" key="3">
    <source>
        <dbReference type="SAM" id="Phobius"/>
    </source>
</evidence>
<evidence type="ECO:0000256" key="2">
    <source>
        <dbReference type="SAM" id="MobiDB-lite"/>
    </source>
</evidence>
<dbReference type="Proteomes" id="UP000585437">
    <property type="component" value="Unassembled WGS sequence"/>
</dbReference>
<protein>
    <recommendedName>
        <fullName evidence="6">DUF4407 domain-containing protein</fullName>
    </recommendedName>
</protein>
<name>A0A7X0MQW9_9HYPH</name>
<reference evidence="4 5" key="1">
    <citation type="submission" date="2020-08" db="EMBL/GenBank/DDBJ databases">
        <title>The Agave Microbiome: Exploring the role of microbial communities in plant adaptations to desert environments.</title>
        <authorList>
            <person name="Partida-Martinez L.P."/>
        </authorList>
    </citation>
    <scope>NUCLEOTIDE SEQUENCE [LARGE SCALE GENOMIC DNA]</scope>
    <source>
        <strain evidence="4 5">AS3.12</strain>
    </source>
</reference>
<keyword evidence="3" id="KW-1133">Transmembrane helix</keyword>
<feature type="transmembrane region" description="Helical" evidence="3">
    <location>
        <begin position="49"/>
        <end position="69"/>
    </location>
</feature>
<feature type="transmembrane region" description="Helical" evidence="3">
    <location>
        <begin position="89"/>
        <end position="112"/>
    </location>
</feature>
<keyword evidence="1" id="KW-0175">Coiled coil</keyword>
<feature type="compositionally biased region" description="Basic and acidic residues" evidence="2">
    <location>
        <begin position="407"/>
        <end position="430"/>
    </location>
</feature>
<evidence type="ECO:0008006" key="6">
    <source>
        <dbReference type="Google" id="ProtNLM"/>
    </source>
</evidence>
<keyword evidence="5" id="KW-1185">Reference proteome</keyword>
<feature type="transmembrane region" description="Helical" evidence="3">
    <location>
        <begin position="12"/>
        <end position="37"/>
    </location>
</feature>
<evidence type="ECO:0000256" key="1">
    <source>
        <dbReference type="SAM" id="Coils"/>
    </source>
</evidence>
<sequence>MALGASRRLQDGVVAVETMTRFALAVLALASGVYTYLGARTILDGSPTAVFFAAIIYSVSVSVGIYAFWSYMARFYPHITSRTGRTAMLAVMAAGAVMIMAMSSWLNAAALAGSSAVEQHLSETVEAYTADLDRAHQNAIAAQSLLPDIQRAGERFSQLAGVERQSGSLTGTTGSGSVVQLLTQMSAQMKSLEGNINGSREQVADLFEQGQKRLEAMRGLVSAPGDIGPRADQFSTEAVALTGVVSSLSQTSIAPSIRRAADDLAIGFIAPVPDGAAPDLVNRQNQVMETVKASVSAQSKALAKAADEILSRPTVGERRFVPLSPAGAVLEYAGDFIPAWAGAISIDLLPGVMVFILAVVHGAIRRQEDPLPFAERITAAELLQALEVQRAVSASGMSVEQATAAMEKPETSQEDARLAELKADEVKADENTNITSLDPKTRRDRSHEDR</sequence>